<dbReference type="SMART" id="SM00382">
    <property type="entry name" value="AAA"/>
    <property type="match status" value="1"/>
</dbReference>
<keyword evidence="5" id="KW-0547">Nucleotide-binding</keyword>
<dbReference type="CDD" id="cd18552">
    <property type="entry name" value="ABC_6TM_MsbA_like"/>
    <property type="match status" value="1"/>
</dbReference>
<feature type="transmembrane region" description="Helical" evidence="11">
    <location>
        <begin position="28"/>
        <end position="50"/>
    </location>
</feature>
<dbReference type="InterPro" id="IPR011527">
    <property type="entry name" value="ABC1_TM_dom"/>
</dbReference>
<evidence type="ECO:0000256" key="4">
    <source>
        <dbReference type="ARBA" id="ARBA00022692"/>
    </source>
</evidence>
<feature type="transmembrane region" description="Helical" evidence="11">
    <location>
        <begin position="251"/>
        <end position="272"/>
    </location>
</feature>
<dbReference type="PANTHER" id="PTHR43394">
    <property type="entry name" value="ATP-DEPENDENT PERMEASE MDL1, MITOCHONDRIAL"/>
    <property type="match status" value="1"/>
</dbReference>
<dbReference type="PANTHER" id="PTHR43394:SF1">
    <property type="entry name" value="ATP-BINDING CASSETTE SUB-FAMILY B MEMBER 10, MITOCHONDRIAL"/>
    <property type="match status" value="1"/>
</dbReference>
<dbReference type="InterPro" id="IPR003439">
    <property type="entry name" value="ABC_transporter-like_ATP-bd"/>
</dbReference>
<dbReference type="PROSITE" id="PS50893">
    <property type="entry name" value="ABC_TRANSPORTER_2"/>
    <property type="match status" value="1"/>
</dbReference>
<feature type="domain" description="ABC transporter" evidence="12">
    <location>
        <begin position="344"/>
        <end position="580"/>
    </location>
</feature>
<dbReference type="NCBIfam" id="TIGR02203">
    <property type="entry name" value="MsbA_lipidA"/>
    <property type="match status" value="1"/>
</dbReference>
<dbReference type="AlphaFoldDB" id="A0A1I2IGQ0"/>
<dbReference type="Pfam" id="PF00664">
    <property type="entry name" value="ABC_membrane"/>
    <property type="match status" value="1"/>
</dbReference>
<keyword evidence="8 11" id="KW-1133">Transmembrane helix</keyword>
<sequence length="588" mass="65455">MSAASDAIRKPWPTYRRLLGYSLPHWRVMVLASIATAGFAAVDASFAAMVKPLLDKAFVEQNQAYIRTMPLLIVGLFLLRGISSFCATYGMSWVARRVVKDVRGQLFEKLLRLPARYYDHVSSSQLIARLTYHVEQLADAASTVLTSVLKDSLTIVFYIALMTWLNWKLTVFAFIVVPFIALIIRYVSRRFRKISARIQESVSTVTEAVDEAVTGQRVVKVYNGQEFEARYFDKVNENNRWLSMKIVATRAGSAAVIQFIAAWAVAAIVFFATQPSMIETMTAGTFTAFMLAMLSLMQPMKNMGSVNERLQRGIAAAAEIFEMLDQEVEPADGVRPLVRARGAIEFDHVHFRYRDDLPDALKDINLTIQPGQTVAFVGRSGSGKTTLLSLLPRFYDVSAGSIRLDGYDLREYRLRDLRNQIALVDQQVRLFSATIAENIAYGLDPPPDEARIIDAAKRAHAWEFIEKLPLGLHTPVGQNGAILSGGQRQRLAIARALLKDAPILILDEATSALDTESERLIQAALAELVEGRTTLVIAHRLSTIQDADLIVAMQDGRIVETGTHQTLLTRNGLYAALHRMQFETEAGT</sequence>
<dbReference type="SUPFAM" id="SSF52540">
    <property type="entry name" value="P-loop containing nucleoside triphosphate hydrolases"/>
    <property type="match status" value="1"/>
</dbReference>
<keyword evidence="2" id="KW-0813">Transport</keyword>
<comment type="subcellular location">
    <subcellularLocation>
        <location evidence="1">Cell membrane</location>
        <topology evidence="1">Multi-pass membrane protein</topology>
    </subcellularLocation>
</comment>
<dbReference type="RefSeq" id="WP_091532324.1">
    <property type="nucleotide sequence ID" value="NZ_FOOC01000003.1"/>
</dbReference>
<dbReference type="Pfam" id="PF00005">
    <property type="entry name" value="ABC_tran"/>
    <property type="match status" value="1"/>
</dbReference>
<dbReference type="STRING" id="1076937.SAMN04488120_103222"/>
<dbReference type="InterPro" id="IPR027417">
    <property type="entry name" value="P-loop_NTPase"/>
</dbReference>
<dbReference type="GO" id="GO:0005886">
    <property type="term" value="C:plasma membrane"/>
    <property type="evidence" value="ECO:0007669"/>
    <property type="project" value="UniProtKB-SubCell"/>
</dbReference>
<dbReference type="GO" id="GO:0015421">
    <property type="term" value="F:ABC-type oligopeptide transporter activity"/>
    <property type="evidence" value="ECO:0007669"/>
    <property type="project" value="TreeGrafter"/>
</dbReference>
<dbReference type="GO" id="GO:0016887">
    <property type="term" value="F:ATP hydrolysis activity"/>
    <property type="evidence" value="ECO:0007669"/>
    <property type="project" value="InterPro"/>
</dbReference>
<evidence type="ECO:0000256" key="2">
    <source>
        <dbReference type="ARBA" id="ARBA00022448"/>
    </source>
</evidence>
<keyword evidence="10 11" id="KW-0472">Membrane</keyword>
<dbReference type="InterPro" id="IPR036640">
    <property type="entry name" value="ABC1_TM_sf"/>
</dbReference>
<evidence type="ECO:0000256" key="9">
    <source>
        <dbReference type="ARBA" id="ARBA00023055"/>
    </source>
</evidence>
<dbReference type="SUPFAM" id="SSF90123">
    <property type="entry name" value="ABC transporter transmembrane region"/>
    <property type="match status" value="1"/>
</dbReference>
<dbReference type="InterPro" id="IPR017871">
    <property type="entry name" value="ABC_transporter-like_CS"/>
</dbReference>
<evidence type="ECO:0000313" key="14">
    <source>
        <dbReference type="EMBL" id="SFF40006.1"/>
    </source>
</evidence>
<keyword evidence="7" id="KW-1278">Translocase</keyword>
<dbReference type="PROSITE" id="PS50929">
    <property type="entry name" value="ABC_TM1F"/>
    <property type="match status" value="1"/>
</dbReference>
<keyword evidence="3" id="KW-1003">Cell membrane</keyword>
<evidence type="ECO:0000256" key="8">
    <source>
        <dbReference type="ARBA" id="ARBA00022989"/>
    </source>
</evidence>
<organism evidence="14 15">
    <name type="scientific">Fontimonas thermophila</name>
    <dbReference type="NCBI Taxonomy" id="1076937"/>
    <lineage>
        <taxon>Bacteria</taxon>
        <taxon>Pseudomonadati</taxon>
        <taxon>Pseudomonadota</taxon>
        <taxon>Gammaproteobacteria</taxon>
        <taxon>Nevskiales</taxon>
        <taxon>Nevskiaceae</taxon>
        <taxon>Fontimonas</taxon>
    </lineage>
</organism>
<dbReference type="InterPro" id="IPR003593">
    <property type="entry name" value="AAA+_ATPase"/>
</dbReference>
<dbReference type="PROSITE" id="PS00211">
    <property type="entry name" value="ABC_TRANSPORTER_1"/>
    <property type="match status" value="1"/>
</dbReference>
<feature type="transmembrane region" description="Helical" evidence="11">
    <location>
        <begin position="71"/>
        <end position="91"/>
    </location>
</feature>
<evidence type="ECO:0000256" key="7">
    <source>
        <dbReference type="ARBA" id="ARBA00022967"/>
    </source>
</evidence>
<dbReference type="InterPro" id="IPR039421">
    <property type="entry name" value="Type_1_exporter"/>
</dbReference>
<proteinExistence type="predicted"/>
<keyword evidence="6 14" id="KW-0067">ATP-binding</keyword>
<evidence type="ECO:0000256" key="6">
    <source>
        <dbReference type="ARBA" id="ARBA00022840"/>
    </source>
</evidence>
<name>A0A1I2IGQ0_9GAMM</name>
<gene>
    <name evidence="14" type="ORF">SAMN04488120_103222</name>
</gene>
<dbReference type="InterPro" id="IPR011917">
    <property type="entry name" value="ABC_transpr_lipidA"/>
</dbReference>
<evidence type="ECO:0000256" key="1">
    <source>
        <dbReference type="ARBA" id="ARBA00004651"/>
    </source>
</evidence>
<dbReference type="FunFam" id="3.40.50.300:FF:000140">
    <property type="entry name" value="Lipid A export ATP-binding/permease protein MsbA"/>
    <property type="match status" value="1"/>
</dbReference>
<evidence type="ECO:0000256" key="10">
    <source>
        <dbReference type="ARBA" id="ARBA00023136"/>
    </source>
</evidence>
<dbReference type="Gene3D" id="1.20.1560.10">
    <property type="entry name" value="ABC transporter type 1, transmembrane domain"/>
    <property type="match status" value="1"/>
</dbReference>
<dbReference type="Proteomes" id="UP000199771">
    <property type="component" value="Unassembled WGS sequence"/>
</dbReference>
<keyword evidence="4 11" id="KW-0812">Transmembrane</keyword>
<dbReference type="GO" id="GO:0005524">
    <property type="term" value="F:ATP binding"/>
    <property type="evidence" value="ECO:0007669"/>
    <property type="project" value="UniProtKB-KW"/>
</dbReference>
<feature type="domain" description="ABC transmembrane type-1" evidence="13">
    <location>
        <begin position="30"/>
        <end position="312"/>
    </location>
</feature>
<dbReference type="EMBL" id="FOOC01000003">
    <property type="protein sequence ID" value="SFF40006.1"/>
    <property type="molecule type" value="Genomic_DNA"/>
</dbReference>
<dbReference type="GO" id="GO:0034040">
    <property type="term" value="F:ATPase-coupled lipid transmembrane transporter activity"/>
    <property type="evidence" value="ECO:0007669"/>
    <property type="project" value="InterPro"/>
</dbReference>
<reference evidence="14 15" key="1">
    <citation type="submission" date="2016-10" db="EMBL/GenBank/DDBJ databases">
        <authorList>
            <person name="de Groot N.N."/>
        </authorList>
    </citation>
    <scope>NUCLEOTIDE SEQUENCE [LARGE SCALE GENOMIC DNA]</scope>
    <source>
        <strain evidence="14 15">DSM 23609</strain>
    </source>
</reference>
<feature type="transmembrane region" description="Helical" evidence="11">
    <location>
        <begin position="155"/>
        <end position="184"/>
    </location>
</feature>
<evidence type="ECO:0000256" key="5">
    <source>
        <dbReference type="ARBA" id="ARBA00022741"/>
    </source>
</evidence>
<evidence type="ECO:0000313" key="15">
    <source>
        <dbReference type="Proteomes" id="UP000199771"/>
    </source>
</evidence>
<protein>
    <submittedName>
        <fullName evidence="14">ATP-binding cassette, subfamily B, MsbA</fullName>
    </submittedName>
</protein>
<evidence type="ECO:0000259" key="12">
    <source>
        <dbReference type="PROSITE" id="PS50893"/>
    </source>
</evidence>
<evidence type="ECO:0000259" key="13">
    <source>
        <dbReference type="PROSITE" id="PS50929"/>
    </source>
</evidence>
<dbReference type="Gene3D" id="3.40.50.300">
    <property type="entry name" value="P-loop containing nucleotide triphosphate hydrolases"/>
    <property type="match status" value="1"/>
</dbReference>
<keyword evidence="9" id="KW-0445">Lipid transport</keyword>
<evidence type="ECO:0000256" key="3">
    <source>
        <dbReference type="ARBA" id="ARBA00022475"/>
    </source>
</evidence>
<evidence type="ECO:0000256" key="11">
    <source>
        <dbReference type="SAM" id="Phobius"/>
    </source>
</evidence>
<accession>A0A1I2IGQ0</accession>
<dbReference type="OrthoDB" id="9806127at2"/>
<keyword evidence="15" id="KW-1185">Reference proteome</keyword>